<dbReference type="AlphaFoldDB" id="W0EZV9"/>
<dbReference type="STRING" id="929713.NIASO_07995"/>
<accession>W0EZV9</accession>
<gene>
    <name evidence="1" type="ORF">NIASO_07995</name>
</gene>
<protein>
    <submittedName>
        <fullName evidence="1">Uncharacterized protein</fullName>
    </submittedName>
</protein>
<dbReference type="eggNOG" id="COG3408">
    <property type="taxonomic scope" value="Bacteria"/>
</dbReference>
<evidence type="ECO:0000313" key="2">
    <source>
        <dbReference type="Proteomes" id="UP000003586"/>
    </source>
</evidence>
<sequence>MELINPENWCPIEQDYFEDGLAFKLNAPRPYRLHLKTGRVSNNLGKDLNIRGVYGRGIDGGAGQLMDIQLDPGRTLKQLTLKTLSNDVIIGLMSITLQRP</sequence>
<reference evidence="1 2" key="1">
    <citation type="submission" date="2013-12" db="EMBL/GenBank/DDBJ databases">
        <authorList>
            <consortium name="DOE Joint Genome Institute"/>
            <person name="Eisen J."/>
            <person name="Huntemann M."/>
            <person name="Han J."/>
            <person name="Chen A."/>
            <person name="Kyrpides N."/>
            <person name="Mavromatis K."/>
            <person name="Markowitz V."/>
            <person name="Palaniappan K."/>
            <person name="Ivanova N."/>
            <person name="Schaumberg A."/>
            <person name="Pati A."/>
            <person name="Liolios K."/>
            <person name="Nordberg H.P."/>
            <person name="Cantor M.N."/>
            <person name="Hua S.X."/>
            <person name="Woyke T."/>
        </authorList>
    </citation>
    <scope>NUCLEOTIDE SEQUENCE [LARGE SCALE GENOMIC DNA]</scope>
    <source>
        <strain evidence="2">DSM 19437</strain>
    </source>
</reference>
<dbReference type="EMBL" id="CP007035">
    <property type="protein sequence ID" value="AHF15118.1"/>
    <property type="molecule type" value="Genomic_DNA"/>
</dbReference>
<dbReference type="Proteomes" id="UP000003586">
    <property type="component" value="Chromosome"/>
</dbReference>
<proteinExistence type="predicted"/>
<evidence type="ECO:0000313" key="1">
    <source>
        <dbReference type="EMBL" id="AHF15118.1"/>
    </source>
</evidence>
<organism evidence="1 2">
    <name type="scientific">Niabella soli DSM 19437</name>
    <dbReference type="NCBI Taxonomy" id="929713"/>
    <lineage>
        <taxon>Bacteria</taxon>
        <taxon>Pseudomonadati</taxon>
        <taxon>Bacteroidota</taxon>
        <taxon>Chitinophagia</taxon>
        <taxon>Chitinophagales</taxon>
        <taxon>Chitinophagaceae</taxon>
        <taxon>Niabella</taxon>
    </lineage>
</organism>
<dbReference type="HOGENOM" id="CLU_2302911_0_0_10"/>
<keyword evidence="2" id="KW-1185">Reference proteome</keyword>
<dbReference type="KEGG" id="nso:NIASO_07995"/>
<name>W0EZV9_9BACT</name>